<feature type="non-terminal residue" evidence="12">
    <location>
        <position position="58"/>
    </location>
</feature>
<evidence type="ECO:0000256" key="3">
    <source>
        <dbReference type="ARBA" id="ARBA00007866"/>
    </source>
</evidence>
<comment type="subcellular location">
    <subcellularLocation>
        <location evidence="2">Mitochondrion membrane</location>
        <topology evidence="2">Multi-pass membrane protein</topology>
    </subcellularLocation>
</comment>
<dbReference type="SUPFAM" id="SSF49503">
    <property type="entry name" value="Cupredoxins"/>
    <property type="match status" value="1"/>
</dbReference>
<feature type="non-terminal residue" evidence="12">
    <location>
        <position position="1"/>
    </location>
</feature>
<dbReference type="InterPro" id="IPR008972">
    <property type="entry name" value="Cupredoxin"/>
</dbReference>
<dbReference type="PROSITE" id="PS50857">
    <property type="entry name" value="COX2_CUA"/>
    <property type="match status" value="1"/>
</dbReference>
<comment type="cofactor">
    <cofactor evidence="1">
        <name>Cu cation</name>
        <dbReference type="ChEBI" id="CHEBI:23378"/>
    </cofactor>
</comment>
<evidence type="ECO:0000256" key="10">
    <source>
        <dbReference type="ARBA" id="ARBA00049512"/>
    </source>
</evidence>
<dbReference type="RefSeq" id="XP_020304312.1">
    <property type="nucleotide sequence ID" value="XM_020451880.1"/>
</dbReference>
<dbReference type="GeneID" id="31252321"/>
<dbReference type="InterPro" id="IPR045187">
    <property type="entry name" value="CcO_II"/>
</dbReference>
<evidence type="ECO:0000259" key="11">
    <source>
        <dbReference type="PROSITE" id="PS50857"/>
    </source>
</evidence>
<evidence type="ECO:0000256" key="7">
    <source>
        <dbReference type="ARBA" id="ARBA00023128"/>
    </source>
</evidence>
<dbReference type="GO" id="GO:0005507">
    <property type="term" value="F:copper ion binding"/>
    <property type="evidence" value="ECO:0007669"/>
    <property type="project" value="InterPro"/>
</dbReference>
<evidence type="ECO:0000256" key="2">
    <source>
        <dbReference type="ARBA" id="ARBA00004225"/>
    </source>
</evidence>
<dbReference type="GO" id="GO:0042773">
    <property type="term" value="P:ATP synthesis coupled electron transport"/>
    <property type="evidence" value="ECO:0007669"/>
    <property type="project" value="TreeGrafter"/>
</dbReference>
<dbReference type="Gene3D" id="2.60.40.420">
    <property type="entry name" value="Cupredoxins - blue copper proteins"/>
    <property type="match status" value="1"/>
</dbReference>
<evidence type="ECO:0000256" key="4">
    <source>
        <dbReference type="ARBA" id="ARBA00012949"/>
    </source>
</evidence>
<evidence type="ECO:0000256" key="5">
    <source>
        <dbReference type="ARBA" id="ARBA00022842"/>
    </source>
</evidence>
<keyword evidence="6" id="KW-0186">Copper</keyword>
<evidence type="ECO:0000256" key="8">
    <source>
        <dbReference type="ARBA" id="ARBA00023136"/>
    </source>
</evidence>
<dbReference type="InterPro" id="IPR002429">
    <property type="entry name" value="CcO_II-like_C"/>
</dbReference>
<sequence length="58" mass="6359">SIDDLDVGDFRLFDVDNRCVLPVGTNLGIYCTSSDVIHSFAIPKCFIKIDALNGLLTK</sequence>
<dbReference type="GO" id="GO:0031966">
    <property type="term" value="C:mitochondrial membrane"/>
    <property type="evidence" value="ECO:0007669"/>
    <property type="project" value="UniProtKB-SubCell"/>
</dbReference>
<evidence type="ECO:0000313" key="12">
    <source>
        <dbReference type="EMBL" id="EJD73350.1"/>
    </source>
</evidence>
<dbReference type="OrthoDB" id="5856331at2759"/>
<evidence type="ECO:0000256" key="1">
    <source>
        <dbReference type="ARBA" id="ARBA00001935"/>
    </source>
</evidence>
<dbReference type="EMBL" id="JH715475">
    <property type="protein sequence ID" value="EJD73350.1"/>
    <property type="molecule type" value="Genomic_DNA"/>
</dbReference>
<keyword evidence="5" id="KW-0460">Magnesium</keyword>
<dbReference type="PRINTS" id="PR01166">
    <property type="entry name" value="CYCOXIDASEII"/>
</dbReference>
<dbReference type="Pfam" id="PF00116">
    <property type="entry name" value="COX2"/>
    <property type="match status" value="1"/>
</dbReference>
<feature type="domain" description="Cytochrome oxidase subunit II copper A binding" evidence="11">
    <location>
        <begin position="1"/>
        <end position="58"/>
    </location>
</feature>
<dbReference type="InParanoid" id="A0A1S0UCE9"/>
<dbReference type="PANTHER" id="PTHR22888:SF9">
    <property type="entry name" value="CYTOCHROME C OXIDASE SUBUNIT 2"/>
    <property type="match status" value="1"/>
</dbReference>
<gene>
    <name evidence="12" type="ORF">LOAG_19227</name>
</gene>
<evidence type="ECO:0000256" key="9">
    <source>
        <dbReference type="ARBA" id="ARBA00031389"/>
    </source>
</evidence>
<keyword evidence="8" id="KW-0472">Membrane</keyword>
<dbReference type="AlphaFoldDB" id="A0A1S0UCE9"/>
<dbReference type="GO" id="GO:0004129">
    <property type="term" value="F:cytochrome-c oxidase activity"/>
    <property type="evidence" value="ECO:0007669"/>
    <property type="project" value="UniProtKB-EC"/>
</dbReference>
<reference evidence="12" key="1">
    <citation type="submission" date="2012-04" db="EMBL/GenBank/DDBJ databases">
        <title>The Genome Sequence of Loa loa.</title>
        <authorList>
            <consortium name="The Broad Institute Genome Sequencing Platform"/>
            <consortium name="Broad Institute Genome Sequencing Center for Infectious Disease"/>
            <person name="Nutman T.B."/>
            <person name="Fink D.L."/>
            <person name="Russ C."/>
            <person name="Young S."/>
            <person name="Zeng Q."/>
            <person name="Gargeya S."/>
            <person name="Alvarado L."/>
            <person name="Berlin A."/>
            <person name="Chapman S.B."/>
            <person name="Chen Z."/>
            <person name="Freedman E."/>
            <person name="Gellesch M."/>
            <person name="Goldberg J."/>
            <person name="Griggs A."/>
            <person name="Gujja S."/>
            <person name="Heilman E.R."/>
            <person name="Heiman D."/>
            <person name="Howarth C."/>
            <person name="Mehta T."/>
            <person name="Neiman D."/>
            <person name="Pearson M."/>
            <person name="Roberts A."/>
            <person name="Saif S."/>
            <person name="Shea T."/>
            <person name="Shenoy N."/>
            <person name="Sisk P."/>
            <person name="Stolte C."/>
            <person name="Sykes S."/>
            <person name="White J."/>
            <person name="Yandava C."/>
            <person name="Haas B."/>
            <person name="Henn M.R."/>
            <person name="Nusbaum C."/>
            <person name="Birren B."/>
        </authorList>
    </citation>
    <scope>NUCLEOTIDE SEQUENCE [LARGE SCALE GENOMIC DNA]</scope>
</reference>
<evidence type="ECO:0000256" key="6">
    <source>
        <dbReference type="ARBA" id="ARBA00023008"/>
    </source>
</evidence>
<keyword evidence="7" id="KW-0496">Mitochondrion</keyword>
<dbReference type="CTD" id="31252321"/>
<dbReference type="KEGG" id="loa:LOAG_19227"/>
<comment type="catalytic activity">
    <reaction evidence="10">
        <text>4 Fe(II)-[cytochrome c] + O2 + 8 H(+)(in) = 4 Fe(III)-[cytochrome c] + 2 H2O + 4 H(+)(out)</text>
        <dbReference type="Rhea" id="RHEA:11436"/>
        <dbReference type="Rhea" id="RHEA-COMP:10350"/>
        <dbReference type="Rhea" id="RHEA-COMP:14399"/>
        <dbReference type="ChEBI" id="CHEBI:15377"/>
        <dbReference type="ChEBI" id="CHEBI:15378"/>
        <dbReference type="ChEBI" id="CHEBI:15379"/>
        <dbReference type="ChEBI" id="CHEBI:29033"/>
        <dbReference type="ChEBI" id="CHEBI:29034"/>
        <dbReference type="EC" id="7.1.1.9"/>
    </reaction>
    <physiologicalReaction direction="left-to-right" evidence="10">
        <dbReference type="Rhea" id="RHEA:11437"/>
    </physiologicalReaction>
</comment>
<name>A0A1S0UCE9_LOALO</name>
<dbReference type="EC" id="7.1.1.9" evidence="4"/>
<organism evidence="12">
    <name type="scientific">Loa loa</name>
    <name type="common">Eye worm</name>
    <name type="synonym">Filaria loa</name>
    <dbReference type="NCBI Taxonomy" id="7209"/>
    <lineage>
        <taxon>Eukaryota</taxon>
        <taxon>Metazoa</taxon>
        <taxon>Ecdysozoa</taxon>
        <taxon>Nematoda</taxon>
        <taxon>Chromadorea</taxon>
        <taxon>Rhabditida</taxon>
        <taxon>Spirurina</taxon>
        <taxon>Spiruromorpha</taxon>
        <taxon>Filarioidea</taxon>
        <taxon>Onchocercidae</taxon>
        <taxon>Loa</taxon>
    </lineage>
</organism>
<comment type="similarity">
    <text evidence="3">Belongs to the cytochrome c oxidase subunit 2 family.</text>
</comment>
<dbReference type="OMA" id="KSHTHFI"/>
<dbReference type="PANTHER" id="PTHR22888">
    <property type="entry name" value="CYTOCHROME C OXIDASE, SUBUNIT II"/>
    <property type="match status" value="1"/>
</dbReference>
<protein>
    <recommendedName>
        <fullName evidence="4">cytochrome-c oxidase</fullName>
        <ecNumber evidence="4">7.1.1.9</ecNumber>
    </recommendedName>
    <alternativeName>
        <fullName evidence="9">Cytochrome c oxidase polypeptide II</fullName>
    </alternativeName>
</protein>
<proteinExistence type="inferred from homology"/>
<accession>A0A1S0UCE9</accession>